<feature type="transmembrane region" description="Helical" evidence="6">
    <location>
        <begin position="184"/>
        <end position="201"/>
    </location>
</feature>
<evidence type="ECO:0000256" key="4">
    <source>
        <dbReference type="ARBA" id="ARBA00022989"/>
    </source>
</evidence>
<gene>
    <name evidence="8" type="ORF">HHJ77_01030</name>
</gene>
<feature type="transmembrane region" description="Helical" evidence="6">
    <location>
        <begin position="60"/>
        <end position="82"/>
    </location>
</feature>
<keyword evidence="3 6" id="KW-0812">Transmembrane</keyword>
<dbReference type="InterPro" id="IPR024320">
    <property type="entry name" value="LPG_synthase_C"/>
</dbReference>
<reference evidence="8 9" key="1">
    <citation type="submission" date="2020-04" db="EMBL/GenBank/DDBJ databases">
        <title>Antimicrobial susceptibility and clonality of vaginal-derived multi-drug resistant Mobiluncus isolates in China.</title>
        <authorList>
            <person name="Zhang X."/>
        </authorList>
    </citation>
    <scope>NUCLEOTIDE SEQUENCE [LARGE SCALE GENOMIC DNA]</scope>
    <source>
        <strain evidence="8 9">12</strain>
    </source>
</reference>
<feature type="transmembrane region" description="Helical" evidence="6">
    <location>
        <begin position="94"/>
        <end position="115"/>
    </location>
</feature>
<organism evidence="8 9">
    <name type="scientific">Mobiluncus mulieris</name>
    <dbReference type="NCBI Taxonomy" id="2052"/>
    <lineage>
        <taxon>Bacteria</taxon>
        <taxon>Bacillati</taxon>
        <taxon>Actinomycetota</taxon>
        <taxon>Actinomycetes</taxon>
        <taxon>Actinomycetales</taxon>
        <taxon>Actinomycetaceae</taxon>
        <taxon>Mobiluncus</taxon>
    </lineage>
</organism>
<evidence type="ECO:0000259" key="7">
    <source>
        <dbReference type="Pfam" id="PF09924"/>
    </source>
</evidence>
<dbReference type="EMBL" id="JABCUS010000002">
    <property type="protein sequence ID" value="NMX02552.1"/>
    <property type="molecule type" value="Genomic_DNA"/>
</dbReference>
<dbReference type="PANTHER" id="PTHR34697:SF2">
    <property type="entry name" value="PHOSPHATIDYLGLYCEROL LYSYLTRANSFERASE"/>
    <property type="match status" value="1"/>
</dbReference>
<comment type="caution">
    <text evidence="8">The sequence shown here is derived from an EMBL/GenBank/DDBJ whole genome shotgun (WGS) entry which is preliminary data.</text>
</comment>
<feature type="transmembrane region" description="Helical" evidence="6">
    <location>
        <begin position="281"/>
        <end position="302"/>
    </location>
</feature>
<dbReference type="AlphaFoldDB" id="A0A7Y0URR5"/>
<feature type="transmembrane region" description="Helical" evidence="6">
    <location>
        <begin position="377"/>
        <end position="400"/>
    </location>
</feature>
<keyword evidence="5 6" id="KW-0472">Membrane</keyword>
<dbReference type="GO" id="GO:0016755">
    <property type="term" value="F:aminoacyltransferase activity"/>
    <property type="evidence" value="ECO:0007669"/>
    <property type="project" value="TreeGrafter"/>
</dbReference>
<evidence type="ECO:0000256" key="5">
    <source>
        <dbReference type="ARBA" id="ARBA00023136"/>
    </source>
</evidence>
<evidence type="ECO:0000256" key="3">
    <source>
        <dbReference type="ARBA" id="ARBA00022692"/>
    </source>
</evidence>
<protein>
    <submittedName>
        <fullName evidence="8">DUF2156 domain-containing protein</fullName>
    </submittedName>
</protein>
<feature type="transmembrane region" description="Helical" evidence="6">
    <location>
        <begin position="309"/>
        <end position="329"/>
    </location>
</feature>
<dbReference type="PANTHER" id="PTHR34697">
    <property type="entry name" value="PHOSPHATIDYLGLYCEROL LYSYLTRANSFERASE"/>
    <property type="match status" value="1"/>
</dbReference>
<dbReference type="Proteomes" id="UP000575397">
    <property type="component" value="Unassembled WGS sequence"/>
</dbReference>
<feature type="transmembrane region" description="Helical" evidence="6">
    <location>
        <begin position="420"/>
        <end position="442"/>
    </location>
</feature>
<feature type="transmembrane region" description="Helical" evidence="6">
    <location>
        <begin position="341"/>
        <end position="365"/>
    </location>
</feature>
<evidence type="ECO:0000256" key="2">
    <source>
        <dbReference type="ARBA" id="ARBA00022475"/>
    </source>
</evidence>
<feature type="transmembrane region" description="Helical" evidence="6">
    <location>
        <begin position="158"/>
        <end position="178"/>
    </location>
</feature>
<name>A0A7Y0URR5_9ACTO</name>
<keyword evidence="4 6" id="KW-1133">Transmembrane helix</keyword>
<sequence length="823" mass="91153">MKRFSTRIYVCWQRVPITSILVAMIWLAFLAGGANRASLHRIFGLSTRGDANFLHLFSSGITSPTLMGALGSSLFIAVLGVVTERSLGWARYLLIVLASQAVTVPVGLGLCHAFLGGSPLWHHELTAGNYLSPSAWIFTASMVASARMPTLWRRRVRLIAFGYVTTALLFTGTIATLVAFTGCVLGFIAGELAFQGGNRLFRFRATISLREQRFLVAFLIACVTFVPLIVSFHAETQDPFLRTSQLLWESTEVRITNYQACQTPDSLRCFEAVKLANQHGVGSAITSLLPGLLQLLFTYGLLRGRRGAWVASLLAQLANLVLVATQFISVDISQARLEFNILSTTFAAIPWLICFFSLLFTRRLFRVRAKRKNTRLCLLVILVGLVSACLFWFIGTLAMPNAFTPRVTLALALQQLPSQLLPPVLSILLPFYLVPVSAAGWFISSWTVVIMWVALTLAFSFLLFGTDSSVSDADWQRAREILVSGSGDHLSFMTLWEGNSYFFSDDGYVAYRHHGGVAVTLGEPVVASGGDKQRLASTFEAFVLKQGWHCAWYSVSAEFERPEFHKLHVAEESILHATQVGFTGKKFQNIRTARNNAAKAGITALWTTWEELDLEMREKIAALSEEWVAQKALPEMGFTLGTLEELQVPGTKLLLAVDQQENLHGVTSWLPVYQQGQLAGYTLDFMRRDREGFRAVMEFLLAQALVQAVSEGLEWISLSGAPLAKGSTIQNPGLLDAVLNKAGQSIEPLYGFQSLANSKYKFHPEHRGWYLAYNDELALGSIALAVVSCYLPSLRATDTLNTVRLWLEAQREKRLPAKPISQR</sequence>
<feature type="domain" description="Phosphatidylglycerol lysyltransferase C-terminal" evidence="7">
    <location>
        <begin position="482"/>
        <end position="773"/>
    </location>
</feature>
<evidence type="ECO:0000256" key="6">
    <source>
        <dbReference type="SAM" id="Phobius"/>
    </source>
</evidence>
<dbReference type="Pfam" id="PF09924">
    <property type="entry name" value="LPG_synthase_C"/>
    <property type="match status" value="1"/>
</dbReference>
<dbReference type="GO" id="GO:0055091">
    <property type="term" value="P:phospholipid homeostasis"/>
    <property type="evidence" value="ECO:0007669"/>
    <property type="project" value="TreeGrafter"/>
</dbReference>
<keyword evidence="2" id="KW-1003">Cell membrane</keyword>
<evidence type="ECO:0000313" key="8">
    <source>
        <dbReference type="EMBL" id="NMX02552.1"/>
    </source>
</evidence>
<feature type="transmembrane region" description="Helical" evidence="6">
    <location>
        <begin position="213"/>
        <end position="234"/>
    </location>
</feature>
<feature type="transmembrane region" description="Helical" evidence="6">
    <location>
        <begin position="449"/>
        <end position="466"/>
    </location>
</feature>
<proteinExistence type="predicted"/>
<dbReference type="InterPro" id="IPR051211">
    <property type="entry name" value="PG_lysyltransferase"/>
</dbReference>
<evidence type="ECO:0000256" key="1">
    <source>
        <dbReference type="ARBA" id="ARBA00004651"/>
    </source>
</evidence>
<accession>A0A7Y0URR5</accession>
<comment type="subcellular location">
    <subcellularLocation>
        <location evidence="1">Cell membrane</location>
        <topology evidence="1">Multi-pass membrane protein</topology>
    </subcellularLocation>
</comment>
<dbReference type="RefSeq" id="WP_169762115.1">
    <property type="nucleotide sequence ID" value="NZ_JABCUS010000002.1"/>
</dbReference>
<dbReference type="GO" id="GO:0005886">
    <property type="term" value="C:plasma membrane"/>
    <property type="evidence" value="ECO:0007669"/>
    <property type="project" value="UniProtKB-SubCell"/>
</dbReference>
<evidence type="ECO:0000313" key="9">
    <source>
        <dbReference type="Proteomes" id="UP000575397"/>
    </source>
</evidence>
<feature type="transmembrane region" description="Helical" evidence="6">
    <location>
        <begin position="127"/>
        <end position="146"/>
    </location>
</feature>